<reference evidence="1 2" key="1">
    <citation type="submission" date="2019-03" db="EMBL/GenBank/DDBJ databases">
        <title>Genomic Encyclopedia of Type Strains, Phase IV (KMG-IV): sequencing the most valuable type-strain genomes for metagenomic binning, comparative biology and taxonomic classification.</title>
        <authorList>
            <person name="Goeker M."/>
        </authorList>
    </citation>
    <scope>NUCLEOTIDE SEQUENCE [LARGE SCALE GENOMIC DNA]</scope>
    <source>
        <strain evidence="1 2">DSM 45361</strain>
    </source>
</reference>
<gene>
    <name evidence="1" type="ORF">EV186_103631</name>
</gene>
<evidence type="ECO:0008006" key="3">
    <source>
        <dbReference type="Google" id="ProtNLM"/>
    </source>
</evidence>
<dbReference type="RefSeq" id="WP_133850836.1">
    <property type="nucleotide sequence ID" value="NZ_SNXZ01000003.1"/>
</dbReference>
<dbReference type="OrthoDB" id="5140755at2"/>
<comment type="caution">
    <text evidence="1">The sequence shown here is derived from an EMBL/GenBank/DDBJ whole genome shotgun (WGS) entry which is preliminary data.</text>
</comment>
<dbReference type="AlphaFoldDB" id="A0A4R6SDD3"/>
<dbReference type="EMBL" id="SNXZ01000003">
    <property type="protein sequence ID" value="TDP97667.1"/>
    <property type="molecule type" value="Genomic_DNA"/>
</dbReference>
<dbReference type="Proteomes" id="UP000295444">
    <property type="component" value="Unassembled WGS sequence"/>
</dbReference>
<evidence type="ECO:0000313" key="1">
    <source>
        <dbReference type="EMBL" id="TDP97667.1"/>
    </source>
</evidence>
<protein>
    <recommendedName>
        <fullName evidence="3">PD-(D/E)XK nuclease superfamily protein</fullName>
    </recommendedName>
</protein>
<sequence>MTTISPADFMAAAPAPLGGNTPWAARYAAELRRVATEHAARAPRSLQLHLGPSELGSPCDRQVAGKMAGLPVTNHVSDPWPSIVGTAVHAWLAEAFTADNVRKGMARWLAEVRVTPHPNHPGTADLYDAVEQSVDDHKVLGETSMQKVRSAEGPPRKYVAQLGLYGLGYLRLGLPVKRIVLIAWPRTKSSLDQLYVWERLFDGELVELLAEVWTDTARRQEQAKALHAGHIQLRDIPATPTSDECFFCPFYRPESSRESSVTGCPGSVNPQ</sequence>
<evidence type="ECO:0000313" key="2">
    <source>
        <dbReference type="Proteomes" id="UP000295444"/>
    </source>
</evidence>
<proteinExistence type="predicted"/>
<name>A0A4R6SDD3_LABRH</name>
<organism evidence="1 2">
    <name type="scientific">Labedaea rhizosphaerae</name>
    <dbReference type="NCBI Taxonomy" id="598644"/>
    <lineage>
        <taxon>Bacteria</taxon>
        <taxon>Bacillati</taxon>
        <taxon>Actinomycetota</taxon>
        <taxon>Actinomycetes</taxon>
        <taxon>Pseudonocardiales</taxon>
        <taxon>Pseudonocardiaceae</taxon>
        <taxon>Labedaea</taxon>
    </lineage>
</organism>
<accession>A0A4R6SDD3</accession>
<keyword evidence="2" id="KW-1185">Reference proteome</keyword>